<dbReference type="GO" id="GO:0004540">
    <property type="term" value="F:RNA nuclease activity"/>
    <property type="evidence" value="ECO:0007669"/>
    <property type="project" value="InterPro"/>
</dbReference>
<dbReference type="RefSeq" id="WP_093036951.1">
    <property type="nucleotide sequence ID" value="NZ_FNNZ01000028.1"/>
</dbReference>
<dbReference type="SUPFAM" id="SSF88723">
    <property type="entry name" value="PIN domain-like"/>
    <property type="match status" value="1"/>
</dbReference>
<accession>A0A1H3BWU1</accession>
<dbReference type="Gene3D" id="3.40.50.1010">
    <property type="entry name" value="5'-nuclease"/>
    <property type="match status" value="1"/>
</dbReference>
<gene>
    <name evidence="8" type="primary">vapC</name>
    <name evidence="10" type="ORF">SAMN05421783_1284</name>
</gene>
<dbReference type="PANTHER" id="PTHR33653:SF1">
    <property type="entry name" value="RIBONUCLEASE VAPC2"/>
    <property type="match status" value="1"/>
</dbReference>
<dbReference type="GO" id="GO:0090729">
    <property type="term" value="F:toxin activity"/>
    <property type="evidence" value="ECO:0007669"/>
    <property type="project" value="UniProtKB-KW"/>
</dbReference>
<evidence type="ECO:0000256" key="4">
    <source>
        <dbReference type="ARBA" id="ARBA00022723"/>
    </source>
</evidence>
<keyword evidence="3 8" id="KW-0540">Nuclease</keyword>
<keyword evidence="8" id="KW-0800">Toxin</keyword>
<dbReference type="InterPro" id="IPR029060">
    <property type="entry name" value="PIN-like_dom_sf"/>
</dbReference>
<proteinExistence type="inferred from homology"/>
<dbReference type="EC" id="3.1.-.-" evidence="8"/>
<dbReference type="CDD" id="cd18731">
    <property type="entry name" value="PIN_NgFitB-like"/>
    <property type="match status" value="1"/>
</dbReference>
<keyword evidence="11" id="KW-1185">Reference proteome</keyword>
<evidence type="ECO:0000259" key="9">
    <source>
        <dbReference type="Pfam" id="PF01850"/>
    </source>
</evidence>
<keyword evidence="5 8" id="KW-0378">Hydrolase</keyword>
<dbReference type="OrthoDB" id="9804823at2"/>
<protein>
    <recommendedName>
        <fullName evidence="8">Ribonuclease VapC</fullName>
        <shortName evidence="8">RNase VapC</shortName>
        <ecNumber evidence="8">3.1.-.-</ecNumber>
    </recommendedName>
    <alternativeName>
        <fullName evidence="8">Toxin VapC</fullName>
    </alternativeName>
</protein>
<comment type="cofactor">
    <cofactor evidence="1 8">
        <name>Mg(2+)</name>
        <dbReference type="ChEBI" id="CHEBI:18420"/>
    </cofactor>
</comment>
<evidence type="ECO:0000256" key="1">
    <source>
        <dbReference type="ARBA" id="ARBA00001946"/>
    </source>
</evidence>
<name>A0A1H3BWU1_THIRO</name>
<comment type="similarity">
    <text evidence="7 8">Belongs to the PINc/VapC protein family.</text>
</comment>
<evidence type="ECO:0000256" key="3">
    <source>
        <dbReference type="ARBA" id="ARBA00022722"/>
    </source>
</evidence>
<dbReference type="GO" id="GO:0000287">
    <property type="term" value="F:magnesium ion binding"/>
    <property type="evidence" value="ECO:0007669"/>
    <property type="project" value="UniProtKB-UniRule"/>
</dbReference>
<organism evidence="10 11">
    <name type="scientific">Thiocapsa roseopersicina</name>
    <dbReference type="NCBI Taxonomy" id="1058"/>
    <lineage>
        <taxon>Bacteria</taxon>
        <taxon>Pseudomonadati</taxon>
        <taxon>Pseudomonadota</taxon>
        <taxon>Gammaproteobacteria</taxon>
        <taxon>Chromatiales</taxon>
        <taxon>Chromatiaceae</taxon>
        <taxon>Thiocapsa</taxon>
    </lineage>
</organism>
<dbReference type="InterPro" id="IPR022907">
    <property type="entry name" value="VapC_family"/>
</dbReference>
<evidence type="ECO:0000256" key="8">
    <source>
        <dbReference type="HAMAP-Rule" id="MF_00265"/>
    </source>
</evidence>
<feature type="domain" description="PIN" evidence="9">
    <location>
        <begin position="2"/>
        <end position="122"/>
    </location>
</feature>
<dbReference type="AlphaFoldDB" id="A0A1H3BWU1"/>
<evidence type="ECO:0000256" key="7">
    <source>
        <dbReference type="ARBA" id="ARBA00038093"/>
    </source>
</evidence>
<evidence type="ECO:0000256" key="6">
    <source>
        <dbReference type="ARBA" id="ARBA00022842"/>
    </source>
</evidence>
<evidence type="ECO:0000256" key="2">
    <source>
        <dbReference type="ARBA" id="ARBA00022649"/>
    </source>
</evidence>
<dbReference type="EMBL" id="FNNZ01000028">
    <property type="protein sequence ID" value="SDX46215.1"/>
    <property type="molecule type" value="Genomic_DNA"/>
</dbReference>
<keyword evidence="2 8" id="KW-1277">Toxin-antitoxin system</keyword>
<evidence type="ECO:0000313" key="10">
    <source>
        <dbReference type="EMBL" id="SDX46215.1"/>
    </source>
</evidence>
<evidence type="ECO:0000313" key="11">
    <source>
        <dbReference type="Proteomes" id="UP000198816"/>
    </source>
</evidence>
<dbReference type="HAMAP" id="MF_00265">
    <property type="entry name" value="VapC_Nob1"/>
    <property type="match status" value="1"/>
</dbReference>
<keyword evidence="4 8" id="KW-0479">Metal-binding</keyword>
<feature type="binding site" evidence="8">
    <location>
        <position position="5"/>
    </location>
    <ligand>
        <name>Mg(2+)</name>
        <dbReference type="ChEBI" id="CHEBI:18420"/>
    </ligand>
</feature>
<comment type="function">
    <text evidence="8">Toxic component of a toxin-antitoxin (TA) system. An RNase.</text>
</comment>
<dbReference type="GO" id="GO:0016787">
    <property type="term" value="F:hydrolase activity"/>
    <property type="evidence" value="ECO:0007669"/>
    <property type="project" value="UniProtKB-KW"/>
</dbReference>
<dbReference type="InterPro" id="IPR050556">
    <property type="entry name" value="Type_II_TA_system_RNase"/>
</dbReference>
<dbReference type="PANTHER" id="PTHR33653">
    <property type="entry name" value="RIBONUCLEASE VAPC2"/>
    <property type="match status" value="1"/>
</dbReference>
<evidence type="ECO:0000256" key="5">
    <source>
        <dbReference type="ARBA" id="ARBA00022801"/>
    </source>
</evidence>
<sequence length="139" mass="15295">MIVLDTNVLSELLRAKPEPAVIDWTASQPLETLFTTTVTQAEMLFGVGLLPNGQRRRQLEMAVAALFAEDFSGRVLPFDSDAATAYSVIVAERQRMGRPISQFDAQIAAITQSRGGRLATRNVVDFEDCGLDTINPWQP</sequence>
<reference evidence="11" key="1">
    <citation type="submission" date="2016-10" db="EMBL/GenBank/DDBJ databases">
        <authorList>
            <person name="Varghese N."/>
            <person name="Submissions S."/>
        </authorList>
    </citation>
    <scope>NUCLEOTIDE SEQUENCE [LARGE SCALE GENOMIC DNA]</scope>
    <source>
        <strain evidence="11">DSM 217</strain>
    </source>
</reference>
<dbReference type="STRING" id="1058.SAMN05421783_1284"/>
<dbReference type="Proteomes" id="UP000198816">
    <property type="component" value="Unassembled WGS sequence"/>
</dbReference>
<dbReference type="Pfam" id="PF01850">
    <property type="entry name" value="PIN"/>
    <property type="match status" value="1"/>
</dbReference>
<dbReference type="InterPro" id="IPR002716">
    <property type="entry name" value="PIN_dom"/>
</dbReference>
<feature type="binding site" evidence="8">
    <location>
        <position position="104"/>
    </location>
    <ligand>
        <name>Mg(2+)</name>
        <dbReference type="ChEBI" id="CHEBI:18420"/>
    </ligand>
</feature>
<keyword evidence="6 8" id="KW-0460">Magnesium</keyword>